<dbReference type="SUPFAM" id="SSF46894">
    <property type="entry name" value="C-terminal effector domain of the bipartite response regulators"/>
    <property type="match status" value="1"/>
</dbReference>
<gene>
    <name evidence="4" type="ORF">G443_001312</name>
</gene>
<dbReference type="EMBL" id="AUBJ02000001">
    <property type="protein sequence ID" value="MCP2331042.1"/>
    <property type="molecule type" value="Genomic_DNA"/>
</dbReference>
<dbReference type="PRINTS" id="PR00038">
    <property type="entry name" value="HTHLUXR"/>
</dbReference>
<reference evidence="4 5" key="2">
    <citation type="submission" date="2022-06" db="EMBL/GenBank/DDBJ databases">
        <title>Genomic Encyclopedia of Type Strains, Phase I: the one thousand microbial genomes (KMG-I) project.</title>
        <authorList>
            <person name="Kyrpides N."/>
        </authorList>
    </citation>
    <scope>NUCLEOTIDE SEQUENCE [LARGE SCALE GENOMIC DNA]</scope>
    <source>
        <strain evidence="4 5">DSM 43889</strain>
    </source>
</reference>
<reference evidence="4 5" key="1">
    <citation type="submission" date="2013-07" db="EMBL/GenBank/DDBJ databases">
        <authorList>
            <consortium name="DOE Joint Genome Institute"/>
            <person name="Reeve W."/>
            <person name="Huntemann M."/>
            <person name="Han J."/>
            <person name="Chen A."/>
            <person name="Kyrpides N."/>
            <person name="Mavromatis K."/>
            <person name="Markowitz V."/>
            <person name="Palaniappan K."/>
            <person name="Ivanova N."/>
            <person name="Schaumberg A."/>
            <person name="Pati A."/>
            <person name="Liolios K."/>
            <person name="Nordberg H.P."/>
            <person name="Cantor M.N."/>
            <person name="Hua S.X."/>
            <person name="Woyke T."/>
        </authorList>
    </citation>
    <scope>NUCLEOTIDE SEQUENCE [LARGE SCALE GENOMIC DNA]</scope>
    <source>
        <strain evidence="4 5">DSM 43889</strain>
    </source>
</reference>
<protein>
    <submittedName>
        <fullName evidence="4">Regulatory protein, luxR family</fullName>
    </submittedName>
</protein>
<organism evidence="4 5">
    <name type="scientific">Actinoalloteichus caeruleus DSM 43889</name>
    <dbReference type="NCBI Taxonomy" id="1120930"/>
    <lineage>
        <taxon>Bacteria</taxon>
        <taxon>Bacillati</taxon>
        <taxon>Actinomycetota</taxon>
        <taxon>Actinomycetes</taxon>
        <taxon>Pseudonocardiales</taxon>
        <taxon>Pseudonocardiaceae</taxon>
        <taxon>Actinoalloteichus</taxon>
        <taxon>Actinoalloteichus cyanogriseus</taxon>
    </lineage>
</organism>
<evidence type="ECO:0000259" key="3">
    <source>
        <dbReference type="PROSITE" id="PS50043"/>
    </source>
</evidence>
<dbReference type="RefSeq" id="WP_308208838.1">
    <property type="nucleotide sequence ID" value="NZ_AUBJ02000001.1"/>
</dbReference>
<dbReference type="InterPro" id="IPR016032">
    <property type="entry name" value="Sig_transdc_resp-reg_C-effctor"/>
</dbReference>
<dbReference type="CDD" id="cd06170">
    <property type="entry name" value="LuxR_C_like"/>
    <property type="match status" value="1"/>
</dbReference>
<comment type="caution">
    <text evidence="4">The sequence shown here is derived from an EMBL/GenBank/DDBJ whole genome shotgun (WGS) entry which is preliminary data.</text>
</comment>
<dbReference type="PANTHER" id="PTHR43214">
    <property type="entry name" value="TWO-COMPONENT RESPONSE REGULATOR"/>
    <property type="match status" value="1"/>
</dbReference>
<accession>A0ABT1JEW7</accession>
<keyword evidence="5" id="KW-1185">Reference proteome</keyword>
<sequence>MLRGRPTKEPPAAQDARRRARRRRPPVRGHRRRPRRRPPRDAATAAARALASARAGGPAALVPIALEHLAHTELVLGDHARAHSHASAGLRAAHRAGQPNQATHHRALLAFTSALLGEEESCHDHAARAAREAAARGLVFAETLATWALAMLDLAGRRPETAADRLRPLLVGSGPRGHFAAREFAVPSLVEAAVLAGDTHGVHAPLRRFERWAAATGDPDRRAQALRCRALLHADDSGADALFREAIDLHERAGQGFEQGRTRLLHGEALRRRRSPGAARDQLRAALVLFELCGARQWATRARDELRAVGDSPPRAVNLAGRRRRTVDTDRLTPQQLRIARAVASGNTNREVAVSLRLSPRTVDHHLRNVFATLGVRSRVELTLLLSNGGSDRDDTPTASGVGVGVAVGRHPTGREAAGQASVTALATAHRRRLPPGQQPVFGRPRNPATTTSGEAPPRPTSETSAPRRRSLPSHPGGQAEEAGA</sequence>
<dbReference type="InterPro" id="IPR000792">
    <property type="entry name" value="Tscrpt_reg_LuxR_C"/>
</dbReference>
<dbReference type="Gene3D" id="1.10.10.10">
    <property type="entry name" value="Winged helix-like DNA-binding domain superfamily/Winged helix DNA-binding domain"/>
    <property type="match status" value="1"/>
</dbReference>
<dbReference type="PROSITE" id="PS50043">
    <property type="entry name" value="HTH_LUXR_2"/>
    <property type="match status" value="1"/>
</dbReference>
<feature type="region of interest" description="Disordered" evidence="2">
    <location>
        <begin position="1"/>
        <end position="43"/>
    </location>
</feature>
<dbReference type="Pfam" id="PF00196">
    <property type="entry name" value="GerE"/>
    <property type="match status" value="1"/>
</dbReference>
<proteinExistence type="predicted"/>
<keyword evidence="1" id="KW-0238">DNA-binding</keyword>
<feature type="compositionally biased region" description="Basic residues" evidence="2">
    <location>
        <begin position="18"/>
        <end position="38"/>
    </location>
</feature>
<evidence type="ECO:0000313" key="4">
    <source>
        <dbReference type="EMBL" id="MCP2331042.1"/>
    </source>
</evidence>
<dbReference type="SMART" id="SM00421">
    <property type="entry name" value="HTH_LUXR"/>
    <property type="match status" value="1"/>
</dbReference>
<feature type="domain" description="HTH luxR-type" evidence="3">
    <location>
        <begin position="325"/>
        <end position="390"/>
    </location>
</feature>
<evidence type="ECO:0000313" key="5">
    <source>
        <dbReference type="Proteomes" id="UP000791080"/>
    </source>
</evidence>
<dbReference type="InterPro" id="IPR039420">
    <property type="entry name" value="WalR-like"/>
</dbReference>
<evidence type="ECO:0000256" key="1">
    <source>
        <dbReference type="ARBA" id="ARBA00023125"/>
    </source>
</evidence>
<dbReference type="Proteomes" id="UP000791080">
    <property type="component" value="Unassembled WGS sequence"/>
</dbReference>
<feature type="region of interest" description="Disordered" evidence="2">
    <location>
        <begin position="387"/>
        <end position="418"/>
    </location>
</feature>
<dbReference type="PANTHER" id="PTHR43214:SF42">
    <property type="entry name" value="TRANSCRIPTIONAL REGULATORY PROTEIN DESR"/>
    <property type="match status" value="1"/>
</dbReference>
<dbReference type="InterPro" id="IPR036388">
    <property type="entry name" value="WH-like_DNA-bd_sf"/>
</dbReference>
<name>A0ABT1JEW7_ACTCY</name>
<evidence type="ECO:0000256" key="2">
    <source>
        <dbReference type="SAM" id="MobiDB-lite"/>
    </source>
</evidence>
<feature type="region of interest" description="Disordered" evidence="2">
    <location>
        <begin position="431"/>
        <end position="485"/>
    </location>
</feature>